<dbReference type="Proteomes" id="UP000180246">
    <property type="component" value="Unassembled WGS sequence"/>
</dbReference>
<reference evidence="3 4" key="1">
    <citation type="submission" date="2014-10" db="EMBL/GenBank/DDBJ databases">
        <authorList>
            <person name="Seo M.-J."/>
            <person name="Seok Y.J."/>
            <person name="Cha I.-T."/>
        </authorList>
    </citation>
    <scope>NUCLEOTIDE SEQUENCE [LARGE SCALE GENOMIC DNA]</scope>
    <source>
        <strain evidence="3 4">NEU</strain>
    </source>
</reference>
<dbReference type="EMBL" id="JRYB01000001">
    <property type="protein sequence ID" value="OIJ42510.1"/>
    <property type="molecule type" value="Genomic_DNA"/>
</dbReference>
<evidence type="ECO:0000313" key="3">
    <source>
        <dbReference type="EMBL" id="OIJ42510.1"/>
    </source>
</evidence>
<evidence type="ECO:0000256" key="1">
    <source>
        <dbReference type="SAM" id="MobiDB-lite"/>
    </source>
</evidence>
<feature type="region of interest" description="Disordered" evidence="1">
    <location>
        <begin position="680"/>
        <end position="708"/>
    </location>
</feature>
<gene>
    <name evidence="3" type="ORF">LO55_3731</name>
</gene>
<evidence type="ECO:0000313" key="4">
    <source>
        <dbReference type="Proteomes" id="UP000180246"/>
    </source>
</evidence>
<evidence type="ECO:0000256" key="2">
    <source>
        <dbReference type="SAM" id="SignalP"/>
    </source>
</evidence>
<sequence length="708" mass="73996">MKPGSRPWPTLALLVALAPSLSCAAQGPTALQDNPQARVGDAAPQEPARWPRQVRAGAVTLTMYQPQLDAWDGARLQARAAVGASAGEPPRTRYGVVTLEADTLVDKGTRSVTLVRARIVQSEFPSASAAEKGAWEAAIRAELEGRSRTIELDRLEADLQALGAGRASAQVALRNTPPRFVFSTVPAILVGIDGAPVYRRLAGLPLERVINTRPLLLRDARGVHYLKIFDGWMSAPSLDGRWSVLAAPGADLERAWRQVADAHLADPLSGQASPDDPAPRLAAGAPALVFATAPTELVVTEGAPRYVPIAGTRLLYVDNTTGNVFKSTLDSRTYVLASGRWFRAVDEGGPWEYVAQSALPPDFAAIPDDSAKENVKASVAGTAQAREAAIAAAIPQTATVQVAQTTLPTPVFDGPPQFRPIAGTALRYIVNTATTIIEAGPASYYAVQDGVWFTASAPAGPYRVATSVPSEIYAIPPESPLYFVTAVRIYGVDDGSVTVGYTPAYQGALVDPGSGVVVYGTGYAYQPWMGSYWYGVPVTYGYGASVAYTPWTGWAVAFGLGWAWGAAVSSCGWGWGPYPYWGAWAAPAWGGAAYGARGGAVAWGARGWAGYTGNIYSQWGSRASVGRAAGGFDAWSGNAWASRVGSSYNSRTGVATAGQRSAVRNVYTGEFAAGARGVAQGPRGAVAAGGRGSRPTPRAASPPPAGAA</sequence>
<proteinExistence type="predicted"/>
<feature type="chain" id="PRO_5010295129" evidence="2">
    <location>
        <begin position="25"/>
        <end position="708"/>
    </location>
</feature>
<protein>
    <submittedName>
        <fullName evidence="3">Putative autotransporter</fullName>
    </submittedName>
</protein>
<organism evidence="3 4">
    <name type="scientific">Massilia timonae</name>
    <dbReference type="NCBI Taxonomy" id="47229"/>
    <lineage>
        <taxon>Bacteria</taxon>
        <taxon>Pseudomonadati</taxon>
        <taxon>Pseudomonadota</taxon>
        <taxon>Betaproteobacteria</taxon>
        <taxon>Burkholderiales</taxon>
        <taxon>Oxalobacteraceae</taxon>
        <taxon>Telluria group</taxon>
        <taxon>Massilia</taxon>
    </lineage>
</organism>
<comment type="caution">
    <text evidence="3">The sequence shown here is derived from an EMBL/GenBank/DDBJ whole genome shotgun (WGS) entry which is preliminary data.</text>
</comment>
<accession>A0A1S2NCI3</accession>
<name>A0A1S2NCI3_9BURK</name>
<feature type="signal peptide" evidence="2">
    <location>
        <begin position="1"/>
        <end position="24"/>
    </location>
</feature>
<dbReference type="AlphaFoldDB" id="A0A1S2NCI3"/>
<keyword evidence="2" id="KW-0732">Signal</keyword>
<dbReference type="RefSeq" id="WP_071362588.1">
    <property type="nucleotide sequence ID" value="NZ_JRYB01000001.1"/>
</dbReference>
<feature type="region of interest" description="Disordered" evidence="1">
    <location>
        <begin position="26"/>
        <end position="49"/>
    </location>
</feature>